<organism evidence="3 4">
    <name type="scientific">Clavibacter michiganensis</name>
    <dbReference type="NCBI Taxonomy" id="28447"/>
    <lineage>
        <taxon>Bacteria</taxon>
        <taxon>Bacillati</taxon>
        <taxon>Actinomycetota</taxon>
        <taxon>Actinomycetes</taxon>
        <taxon>Micrococcales</taxon>
        <taxon>Microbacteriaceae</taxon>
        <taxon>Clavibacter</taxon>
    </lineage>
</organism>
<dbReference type="Pfam" id="PF06032">
    <property type="entry name" value="S-Me-THD_N"/>
    <property type="match status" value="1"/>
</dbReference>
<dbReference type="RefSeq" id="WP_043583289.1">
    <property type="nucleotide sequence ID" value="NZ_CP139624.1"/>
</dbReference>
<name>A0A399NUZ5_9MICO</name>
<evidence type="ECO:0000259" key="1">
    <source>
        <dbReference type="Pfam" id="PF06032"/>
    </source>
</evidence>
<feature type="domain" description="S-Me-THD-like C-terminal" evidence="2">
    <location>
        <begin position="176"/>
        <end position="361"/>
    </location>
</feature>
<evidence type="ECO:0000259" key="2">
    <source>
        <dbReference type="Pfam" id="PF20906"/>
    </source>
</evidence>
<dbReference type="InterPro" id="IPR027479">
    <property type="entry name" value="S-Me-THD_N_sf"/>
</dbReference>
<comment type="caution">
    <text evidence="3">The sequence shown here is derived from an EMBL/GenBank/DDBJ whole genome shotgun (WGS) entry which is preliminary data.</text>
</comment>
<dbReference type="AlphaFoldDB" id="A0A399NUZ5"/>
<dbReference type="Gene3D" id="2.40.390.10">
    <property type="entry name" value="CV3147-like"/>
    <property type="match status" value="1"/>
</dbReference>
<reference evidence="3 4" key="1">
    <citation type="submission" date="2018-08" db="EMBL/GenBank/DDBJ databases">
        <title>Genome Sequence of Clavibacter michiganensis Subspecies type strains, and the Atypical Peach-Colored Strains Isolated from Tomato.</title>
        <authorList>
            <person name="Osdaghi E."/>
            <person name="Portier P."/>
            <person name="Briand M."/>
            <person name="Jacques M.-A."/>
        </authorList>
    </citation>
    <scope>NUCLEOTIDE SEQUENCE [LARGE SCALE GENOMIC DNA]</scope>
    <source>
        <strain evidence="3 4">CFBP 7493</strain>
    </source>
</reference>
<feature type="domain" description="S-Me-THD N-terminal" evidence="1">
    <location>
        <begin position="18"/>
        <end position="173"/>
    </location>
</feature>
<dbReference type="InterPro" id="IPR048350">
    <property type="entry name" value="S-Me-THD-like_C"/>
</dbReference>
<evidence type="ECO:0000313" key="4">
    <source>
        <dbReference type="Proteomes" id="UP000266298"/>
    </source>
</evidence>
<dbReference type="Pfam" id="PF20906">
    <property type="entry name" value="S-Me-THD_C"/>
    <property type="match status" value="1"/>
</dbReference>
<accession>A0A399NUZ5</accession>
<dbReference type="SUPFAM" id="SSF160991">
    <property type="entry name" value="CV3147-like"/>
    <property type="match status" value="1"/>
</dbReference>
<dbReference type="Proteomes" id="UP000266298">
    <property type="component" value="Unassembled WGS sequence"/>
</dbReference>
<dbReference type="Gene3D" id="3.40.1610.10">
    <property type="entry name" value="CV3147-like domain"/>
    <property type="match status" value="1"/>
</dbReference>
<sequence>MSDTTASRTRLTEIRLEHLPAIARGAAILGTGGGGDPYIGRLLAGEAIKELGPIPLADPFDLPDDAVVIPVAMMGAPTVMVEKLPTVEQLQGAILALARYLGVTPTHVACIEVGGANSTIPMVAAARMGLPIVDGDGMGRAFPEIQMVIPTIDGIRATPMSFADEKGNTGVVDTIDNAWAERLTRPVAVQMGSSMIMSNYAMTGAQVKASFVPHTLSLCHELGTLVEEAREALVDPVEAVAARLGGAVLLGGKVVDVARRTVAGFARGEARIQGAGADAGREIVLGFQNEMLLASIDGVPVASTPDLIMVLDSETGEPITTETLRFGQRVRVVSAPADERWHSPGGIELAGPRYFGYDIDPVRSPVDDFSVPPGA</sequence>
<proteinExistence type="predicted"/>
<gene>
    <name evidence="3" type="ORF">DZF96_05775</name>
</gene>
<protein>
    <submittedName>
        <fullName evidence="3">DUF917 domain-containing protein</fullName>
    </submittedName>
</protein>
<dbReference type="EMBL" id="QWEC01000056">
    <property type="protein sequence ID" value="RII97814.1"/>
    <property type="molecule type" value="Genomic_DNA"/>
</dbReference>
<dbReference type="InterPro" id="IPR010318">
    <property type="entry name" value="S-Me-THD_N"/>
</dbReference>
<evidence type="ECO:0000313" key="3">
    <source>
        <dbReference type="EMBL" id="RII97814.1"/>
    </source>
</evidence>
<dbReference type="InterPro" id="IPR024071">
    <property type="entry name" value="S-Me-THD_C_sf"/>
</dbReference>